<dbReference type="Pfam" id="PF04801">
    <property type="entry name" value="RPC5"/>
    <property type="match status" value="1"/>
</dbReference>
<protein>
    <submittedName>
        <fullName evidence="4">DEBR0S7_01244g1_1</fullName>
    </submittedName>
</protein>
<dbReference type="EMBL" id="CABFWN010000007">
    <property type="protein sequence ID" value="VUG20318.1"/>
    <property type="molecule type" value="Genomic_DNA"/>
</dbReference>
<evidence type="ECO:0000256" key="1">
    <source>
        <dbReference type="SAM" id="Coils"/>
    </source>
</evidence>
<evidence type="ECO:0000313" key="5">
    <source>
        <dbReference type="Proteomes" id="UP000478008"/>
    </source>
</evidence>
<feature type="compositionally biased region" description="Acidic residues" evidence="2">
    <location>
        <begin position="42"/>
        <end position="51"/>
    </location>
</feature>
<evidence type="ECO:0000313" key="3">
    <source>
        <dbReference type="EMBL" id="KAF6008719.1"/>
    </source>
</evidence>
<evidence type="ECO:0000256" key="2">
    <source>
        <dbReference type="SAM" id="MobiDB-lite"/>
    </source>
</evidence>
<keyword evidence="1" id="KW-0175">Coiled coil</keyword>
<evidence type="ECO:0000313" key="6">
    <source>
        <dbReference type="Proteomes" id="UP000568158"/>
    </source>
</evidence>
<reference evidence="4 5" key="1">
    <citation type="submission" date="2019-07" db="EMBL/GenBank/DDBJ databases">
        <authorList>
            <person name="Friedrich A."/>
            <person name="Schacherer J."/>
        </authorList>
    </citation>
    <scope>NUCLEOTIDE SEQUENCE [LARGE SCALE GENOMIC DNA]</scope>
</reference>
<dbReference type="GO" id="GO:0042797">
    <property type="term" value="P:tRNA transcription by RNA polymerase III"/>
    <property type="evidence" value="ECO:0007669"/>
    <property type="project" value="TreeGrafter"/>
</dbReference>
<accession>A0A7D9D0I1</accession>
<sequence length="306" mass="35129">MSSLFVKDESDDEKEIEVKAEQSDEMDVDKEVSGNKEKTNGEEIDIEEPESDLFGQRNEKDEEDDPVVEEIPIHMNPDIAEKLQLLLLQYTTRSNKAGKYEPGGEIPKQFQYKERSDVVEVELPFDDTKFFSKEKADKWDKIRGERLRGVVCKNDNCKYFMGRVGTDKELHLVPVNGGTAQMRPDFRYIDELKLRKLKEEAENEKKSLRPELLREEEKKPTISSMHVVQMTAKSSNRAAPRLGGALRSEKIENEEIAKNFEYLGQKSYDYKAMEGEIEGAGHEDKELRPTETSSEYFGKLMGMIGA</sequence>
<feature type="region of interest" description="Disordered" evidence="2">
    <location>
        <begin position="1"/>
        <end position="65"/>
    </location>
</feature>
<dbReference type="GO" id="GO:0005666">
    <property type="term" value="C:RNA polymerase III complex"/>
    <property type="evidence" value="ECO:0007669"/>
    <property type="project" value="TreeGrafter"/>
</dbReference>
<dbReference type="Proteomes" id="UP000478008">
    <property type="component" value="Unassembled WGS sequence"/>
</dbReference>
<organism evidence="4 5">
    <name type="scientific">Dekkera bruxellensis</name>
    <name type="common">Brettanomyces custersii</name>
    <dbReference type="NCBI Taxonomy" id="5007"/>
    <lineage>
        <taxon>Eukaryota</taxon>
        <taxon>Fungi</taxon>
        <taxon>Dikarya</taxon>
        <taxon>Ascomycota</taxon>
        <taxon>Saccharomycotina</taxon>
        <taxon>Pichiomycetes</taxon>
        <taxon>Pichiales</taxon>
        <taxon>Pichiaceae</taxon>
        <taxon>Brettanomyces</taxon>
    </lineage>
</organism>
<feature type="compositionally biased region" description="Basic and acidic residues" evidence="2">
    <location>
        <begin position="29"/>
        <end position="41"/>
    </location>
</feature>
<reference evidence="3 6" key="2">
    <citation type="journal article" date="2020" name="Appl. Microbiol. Biotechnol.">
        <title>Targeted gene deletion in Brettanomyces bruxellensis with an expression-free CRISPR-Cas9 system.</title>
        <authorList>
            <person name="Varela C."/>
            <person name="Bartel C."/>
            <person name="Onetto C."/>
            <person name="Borneman A."/>
        </authorList>
    </citation>
    <scope>NUCLEOTIDE SEQUENCE [LARGE SCALE GENOMIC DNA]</scope>
    <source>
        <strain evidence="3 6">AWRI1613</strain>
    </source>
</reference>
<proteinExistence type="predicted"/>
<dbReference type="EMBL" id="JABCYN010000034">
    <property type="protein sequence ID" value="KAF6008719.1"/>
    <property type="molecule type" value="Genomic_DNA"/>
</dbReference>
<dbReference type="PANTHER" id="PTHR12069">
    <property type="entry name" value="DNA-DIRECTED RNA POLYMERASES III 80 KDA POLYPEPTIDE RNA POLYMERASE III SUBUNIT 5"/>
    <property type="match status" value="1"/>
</dbReference>
<dbReference type="PANTHER" id="PTHR12069:SF0">
    <property type="entry name" value="DNA-DIRECTED RNA POLYMERASE III SUBUNIT RPC5"/>
    <property type="match status" value="1"/>
</dbReference>
<evidence type="ECO:0000313" key="4">
    <source>
        <dbReference type="EMBL" id="VUG20318.1"/>
    </source>
</evidence>
<gene>
    <name evidence="4" type="ORF">DEBR0S7_01244G</name>
    <name evidence="3" type="ORF">HII12_003946</name>
</gene>
<keyword evidence="5" id="KW-1185">Reference proteome</keyword>
<feature type="coiled-coil region" evidence="1">
    <location>
        <begin position="189"/>
        <end position="218"/>
    </location>
</feature>
<name>A0A7D9D0I1_DEKBR</name>
<dbReference type="InterPro" id="IPR006886">
    <property type="entry name" value="RNA_pol_III_Rpc5"/>
</dbReference>
<dbReference type="AlphaFoldDB" id="A0A7D9D0I1"/>
<dbReference type="Proteomes" id="UP000568158">
    <property type="component" value="Unassembled WGS sequence"/>
</dbReference>